<dbReference type="RefSeq" id="WP_211823452.1">
    <property type="nucleotide sequence ID" value="NZ_CP072931.1"/>
</dbReference>
<proteinExistence type="predicted"/>
<dbReference type="EMBL" id="CP072931">
    <property type="protein sequence ID" value="QTZ92639.1"/>
    <property type="molecule type" value="Genomic_DNA"/>
</dbReference>
<organism evidence="1 2">
    <name type="scientific">Streptomyces auratus AGR0001</name>
    <dbReference type="NCBI Taxonomy" id="1160718"/>
    <lineage>
        <taxon>Bacteria</taxon>
        <taxon>Bacillati</taxon>
        <taxon>Actinomycetota</taxon>
        <taxon>Actinomycetes</taxon>
        <taxon>Kitasatosporales</taxon>
        <taxon>Streptomycetaceae</taxon>
        <taxon>Streptomyces</taxon>
    </lineage>
</organism>
<dbReference type="Proteomes" id="UP000009036">
    <property type="component" value="Chromosome"/>
</dbReference>
<protein>
    <submittedName>
        <fullName evidence="1">Uncharacterized protein</fullName>
    </submittedName>
</protein>
<name>A0A8B1NB29_9ACTN</name>
<dbReference type="AlphaFoldDB" id="A0A8B1NB29"/>
<accession>A0A8B1NB29</accession>
<sequence>MARSGARLAVDRSVPGVPSPDAVFPRSYAEIEAYARRARCPVVATNREASVRRRRPAVGAQFRRAREGPK</sequence>
<evidence type="ECO:0000313" key="2">
    <source>
        <dbReference type="Proteomes" id="UP000009036"/>
    </source>
</evidence>
<reference evidence="1" key="2">
    <citation type="submission" date="2021-04" db="EMBL/GenBank/DDBJ databases">
        <authorList>
            <person name="Wen M.-L."/>
            <person name="Han X.-L."/>
            <person name="Xiong J."/>
        </authorList>
    </citation>
    <scope>NUCLEOTIDE SEQUENCE</scope>
    <source>
        <strain evidence="1">AGR0001</strain>
    </source>
</reference>
<dbReference type="KEGG" id="sauh:SU9_015080"/>
<evidence type="ECO:0000313" key="1">
    <source>
        <dbReference type="EMBL" id="QTZ92639.1"/>
    </source>
</evidence>
<gene>
    <name evidence="1" type="ORF">SU9_015080</name>
</gene>
<keyword evidence="2" id="KW-1185">Reference proteome</keyword>
<reference evidence="1" key="1">
    <citation type="journal article" date="2012" name="J. Bacteriol.">
        <title>Genome Sequence of Streptomyces auratus Strain AGR0001, a Phoslactomycin-Producing Actinomycete.</title>
        <authorList>
            <person name="Han X."/>
            <person name="Li M."/>
            <person name="Ding Z."/>
            <person name="Zhao J."/>
            <person name="Ji K."/>
            <person name="Wen M."/>
            <person name="Lu T."/>
        </authorList>
    </citation>
    <scope>NUCLEOTIDE SEQUENCE</scope>
    <source>
        <strain evidence="1">AGR0001</strain>
    </source>
</reference>